<protein>
    <submittedName>
        <fullName evidence="2">DNA-binding helix-turn-helix protein</fullName>
    </submittedName>
</protein>
<evidence type="ECO:0000313" key="2">
    <source>
        <dbReference type="EMBL" id="EHI69220.1"/>
    </source>
</evidence>
<comment type="caution">
    <text evidence="2">The sequence shown here is derived from an EMBL/GenBank/DDBJ whole genome shotgun (WGS) entry which is preliminary data.</text>
</comment>
<dbReference type="InterPro" id="IPR010982">
    <property type="entry name" value="Lambda_DNA-bd_dom_sf"/>
</dbReference>
<dbReference type="PANTHER" id="PTHR37038">
    <property type="entry name" value="TRANSCRIPTIONAL REGULATOR-RELATED"/>
    <property type="match status" value="1"/>
</dbReference>
<dbReference type="InterPro" id="IPR040799">
    <property type="entry name" value="ComR_TPR"/>
</dbReference>
<evidence type="ECO:0000259" key="1">
    <source>
        <dbReference type="PROSITE" id="PS50943"/>
    </source>
</evidence>
<dbReference type="SUPFAM" id="SSF47413">
    <property type="entry name" value="lambda repressor-like DNA-binding domains"/>
    <property type="match status" value="1"/>
</dbReference>
<gene>
    <name evidence="2" type="ORF">STRIC_2054</name>
</gene>
<dbReference type="Pfam" id="PF01381">
    <property type="entry name" value="HTH_3"/>
    <property type="match status" value="1"/>
</dbReference>
<dbReference type="Pfam" id="PF18710">
    <property type="entry name" value="ComR_TPR"/>
    <property type="match status" value="1"/>
</dbReference>
<reference evidence="2 3" key="1">
    <citation type="journal article" date="2014" name="Int. J. Syst. Evol. Microbiol.">
        <title>Phylogenomics and the dynamic genome evolution of the genus Streptococcus.</title>
        <authorList>
            <consortium name="The Broad Institute Genome Sequencing Platform"/>
            <person name="Richards V.P."/>
            <person name="Palmer S.R."/>
            <person name="Pavinski Bitar P.D."/>
            <person name="Qin X."/>
            <person name="Weinstock G.M."/>
            <person name="Highlander S.K."/>
            <person name="Town C.D."/>
            <person name="Burne R.A."/>
            <person name="Stanhope M.J."/>
        </authorList>
    </citation>
    <scope>NUCLEOTIDE SEQUENCE [LARGE SCALE GENOMIC DNA]</scope>
    <source>
        <strain evidence="2 3">707-05</strain>
    </source>
</reference>
<dbReference type="InterPro" id="IPR001387">
    <property type="entry name" value="Cro/C1-type_HTH"/>
</dbReference>
<evidence type="ECO:0000313" key="3">
    <source>
        <dbReference type="Proteomes" id="UP000003330"/>
    </source>
</evidence>
<sequence length="301" mass="35682">MLANFGEKVRTLRFEKKLTREELCGDESELSVRQLARIELGQSIPSLSKVAFIAKKLDVSVGFLTDGEDLELPKRFKELKYLILRTPTYMDGDKLKTREAQFDEIFEDYYDQLPEVEQLVIDCLQSKFDVYQSGDINFGSPLIQEYINQISKNTKYQLNDLLIIDLYLTCAVVSNFSKYHFDLSLYQEFVNTILKSEEELLLEDLFMLNNILHTCLDVSIRLKDYLKVEQMLLLSQKIMSRIQDFQKIPMYCMYYWKYALYHLNDFAKAKHFYEQSVMFTSLTNDNYLVKKLEKEWLKDNF</sequence>
<proteinExistence type="predicted"/>
<dbReference type="Gene3D" id="1.25.40.10">
    <property type="entry name" value="Tetratricopeptide repeat domain"/>
    <property type="match status" value="1"/>
</dbReference>
<dbReference type="CDD" id="cd00093">
    <property type="entry name" value="HTH_XRE"/>
    <property type="match status" value="1"/>
</dbReference>
<dbReference type="AlphaFoldDB" id="G5K5D9"/>
<keyword evidence="2" id="KW-0238">DNA-binding</keyword>
<dbReference type="InterPro" id="IPR011990">
    <property type="entry name" value="TPR-like_helical_dom_sf"/>
</dbReference>
<dbReference type="SMART" id="SM00530">
    <property type="entry name" value="HTH_XRE"/>
    <property type="match status" value="1"/>
</dbReference>
<dbReference type="EMBL" id="AEUX02000007">
    <property type="protein sequence ID" value="EHI69220.1"/>
    <property type="molecule type" value="Genomic_DNA"/>
</dbReference>
<accession>G5K5D9</accession>
<dbReference type="RefSeq" id="WP_008090260.1">
    <property type="nucleotide sequence ID" value="NZ_AEUX02000007.1"/>
</dbReference>
<dbReference type="Proteomes" id="UP000003330">
    <property type="component" value="Unassembled WGS sequence"/>
</dbReference>
<dbReference type="GO" id="GO:0003677">
    <property type="term" value="F:DNA binding"/>
    <property type="evidence" value="ECO:0007669"/>
    <property type="project" value="UniProtKB-KW"/>
</dbReference>
<dbReference type="InterPro" id="IPR053163">
    <property type="entry name" value="HTH-type_regulator_Rgg"/>
</dbReference>
<name>G5K5D9_9STRE</name>
<keyword evidence="3" id="KW-1185">Reference proteome</keyword>
<organism evidence="2 3">
    <name type="scientific">Streptococcus ictaluri 707-05</name>
    <dbReference type="NCBI Taxonomy" id="764299"/>
    <lineage>
        <taxon>Bacteria</taxon>
        <taxon>Bacillati</taxon>
        <taxon>Bacillota</taxon>
        <taxon>Bacilli</taxon>
        <taxon>Lactobacillales</taxon>
        <taxon>Streptococcaceae</taxon>
        <taxon>Streptococcus</taxon>
    </lineage>
</organism>
<dbReference type="PROSITE" id="PS50943">
    <property type="entry name" value="HTH_CROC1"/>
    <property type="match status" value="1"/>
</dbReference>
<dbReference type="eggNOG" id="COG1396">
    <property type="taxonomic scope" value="Bacteria"/>
</dbReference>
<dbReference type="STRING" id="764299.STRIC_2054"/>
<feature type="domain" description="HTH cro/C1-type" evidence="1">
    <location>
        <begin position="9"/>
        <end position="64"/>
    </location>
</feature>
<dbReference type="OrthoDB" id="2233180at2"/>